<accession>D7CLH1</accession>
<dbReference type="GO" id="GO:0061503">
    <property type="term" value="F:tRNA threonylcarbamoyladenosine dehydratase"/>
    <property type="evidence" value="ECO:0007669"/>
    <property type="project" value="TreeGrafter"/>
</dbReference>
<dbReference type="PANTHER" id="PTHR43267">
    <property type="entry name" value="TRNA THREONYLCARBAMOYLADENOSINE DEHYDRATASE"/>
    <property type="match status" value="1"/>
</dbReference>
<dbReference type="eggNOG" id="COG1179">
    <property type="taxonomic scope" value="Bacteria"/>
</dbReference>
<dbReference type="GO" id="GO:0061504">
    <property type="term" value="P:cyclic threonylcarbamoyladenosine biosynthetic process"/>
    <property type="evidence" value="ECO:0007669"/>
    <property type="project" value="TreeGrafter"/>
</dbReference>
<keyword evidence="3" id="KW-1185">Reference proteome</keyword>
<dbReference type="Proteomes" id="UP000000378">
    <property type="component" value="Chromosome"/>
</dbReference>
<gene>
    <name evidence="2" type="ordered locus">Slip_0776</name>
</gene>
<protein>
    <submittedName>
        <fullName evidence="2">UBA/THIF-type NAD/FAD binding protein</fullName>
    </submittedName>
</protein>
<organism evidence="2 3">
    <name type="scientific">Syntrophothermus lipocalidus (strain DSM 12680 / TGB-C1)</name>
    <dbReference type="NCBI Taxonomy" id="643648"/>
    <lineage>
        <taxon>Bacteria</taxon>
        <taxon>Bacillati</taxon>
        <taxon>Bacillota</taxon>
        <taxon>Clostridia</taxon>
        <taxon>Eubacteriales</taxon>
        <taxon>Syntrophomonadaceae</taxon>
        <taxon>Syntrophothermus</taxon>
    </lineage>
</organism>
<dbReference type="EMBL" id="CP002048">
    <property type="protein sequence ID" value="ADI01556.1"/>
    <property type="molecule type" value="Genomic_DNA"/>
</dbReference>
<dbReference type="InterPro" id="IPR045886">
    <property type="entry name" value="ThiF/MoeB/HesA"/>
</dbReference>
<dbReference type="OrthoDB" id="9804150at2"/>
<dbReference type="Pfam" id="PF00899">
    <property type="entry name" value="ThiF"/>
    <property type="match status" value="1"/>
</dbReference>
<dbReference type="KEGG" id="slp:Slip_0776"/>
<evidence type="ECO:0000259" key="1">
    <source>
        <dbReference type="Pfam" id="PF00899"/>
    </source>
</evidence>
<dbReference type="PANTHER" id="PTHR43267:SF1">
    <property type="entry name" value="TRNA THREONYLCARBAMOYLADENOSINE DEHYDRATASE"/>
    <property type="match status" value="1"/>
</dbReference>
<dbReference type="GO" id="GO:0008641">
    <property type="term" value="F:ubiquitin-like modifier activating enzyme activity"/>
    <property type="evidence" value="ECO:0007669"/>
    <property type="project" value="InterPro"/>
</dbReference>
<feature type="domain" description="THIF-type NAD/FAD binding fold" evidence="1">
    <location>
        <begin position="7"/>
        <end position="230"/>
    </location>
</feature>
<sequence>MEDSLARTRMLIGEDGIRTLAGASVAVIGLGGVGSFAAEALARCGIGNLTLIDKDTVVASNLNRQLVALHSTLGRLKVEVMKERIHDLNPTIYVQVFPVRYTEETSHAINLEQYDYVVDAIDSVQDKILLLKTCYQKRIRIISCMGTGWRLDPTLLRVADIKETSLCPLARRVRRGLRAVGIESGIKVVYSLEKPCLDQVVTREVGSMVLVPSVAGLMMAAEVVKDILQTEGGICAGDI</sequence>
<dbReference type="Gene3D" id="3.40.50.720">
    <property type="entry name" value="NAD(P)-binding Rossmann-like Domain"/>
    <property type="match status" value="1"/>
</dbReference>
<reference evidence="2 3" key="2">
    <citation type="journal article" date="2010" name="Stand. Genomic Sci.">
        <title>Complete genome sequence of Syntrophothermus lipocalidus type strain (TGB-C1).</title>
        <authorList>
            <person name="Djao O.D."/>
            <person name="Zhang X."/>
            <person name="Lucas S."/>
            <person name="Lapidus A."/>
            <person name="Del Rio T.G."/>
            <person name="Nolan M."/>
            <person name="Tice H."/>
            <person name="Cheng J.F."/>
            <person name="Han C."/>
            <person name="Tapia R."/>
            <person name="Goodwin L."/>
            <person name="Pitluck S."/>
            <person name="Liolios K."/>
            <person name="Ivanova N."/>
            <person name="Mavromatis K."/>
            <person name="Mikhailova N."/>
            <person name="Ovchinnikova G."/>
            <person name="Pati A."/>
            <person name="Brambilla E."/>
            <person name="Chen A."/>
            <person name="Palaniappan K."/>
            <person name="Land M."/>
            <person name="Hauser L."/>
            <person name="Chang Y.J."/>
            <person name="Jeffries C.D."/>
            <person name="Rohde M."/>
            <person name="Sikorski J."/>
            <person name="Spring S."/>
            <person name="Goker M."/>
            <person name="Detter J.C."/>
            <person name="Woyke T."/>
            <person name="Bristow J."/>
            <person name="Eisen J.A."/>
            <person name="Markowitz V."/>
            <person name="Hugenholtz P."/>
            <person name="Kyrpides N.C."/>
            <person name="Klenk H.P."/>
        </authorList>
    </citation>
    <scope>NUCLEOTIDE SEQUENCE [LARGE SCALE GENOMIC DNA]</scope>
    <source>
        <strain evidence="3">DSM 12680 / TGB-C1</strain>
    </source>
</reference>
<dbReference type="STRING" id="643648.Slip_0776"/>
<dbReference type="HOGENOM" id="CLU_013325_4_1_9"/>
<name>D7CLH1_SYNLT</name>
<dbReference type="SUPFAM" id="SSF69572">
    <property type="entry name" value="Activating enzymes of the ubiquitin-like proteins"/>
    <property type="match status" value="1"/>
</dbReference>
<dbReference type="InterPro" id="IPR000594">
    <property type="entry name" value="ThiF_NAD_FAD-bd"/>
</dbReference>
<reference evidence="3" key="1">
    <citation type="journal article" date="2010" name="Stand. Genomic Sci.">
        <title>Complete genome sequence of Syntrophothermus lipocalidus type strain (TGB-C1T).</title>
        <authorList>
            <consortium name="US DOE Joint Genome Institute (JGI-PGF)"/>
            <person name="Djao O."/>
            <person name="Zhang X."/>
            <person name="Lucas S."/>
            <person name="Lapidus A."/>
            <person name="Glavina Del Rio T."/>
            <person name="Nolan M."/>
            <person name="Tice H."/>
            <person name="Cheng J."/>
            <person name="Han C."/>
            <person name="Tapia R."/>
            <person name="Goodwin L."/>
            <person name="Pitluck S."/>
            <person name="Liolios K."/>
            <person name="Ivanova N."/>
            <person name="Mavromatis K."/>
            <person name="Mikhailova N."/>
            <person name="Ovchinnikova G."/>
            <person name="Pati A."/>
            <person name="Brambilla E."/>
            <person name="Chen A."/>
            <person name="Palaniappan K."/>
            <person name="Land M."/>
            <person name="Hauser L."/>
            <person name="Chang Y."/>
            <person name="Jeffries C."/>
            <person name="Rohde M."/>
            <person name="Sikorski J."/>
            <person name="Spring S."/>
            <person name="Goker M."/>
            <person name="Detter J."/>
            <person name="Woyke T."/>
            <person name="Bristow J."/>
            <person name="Eisen J."/>
            <person name="Markowitz V."/>
            <person name="Hugenholtz P."/>
            <person name="Kyrpides N."/>
            <person name="Klenk H."/>
        </authorList>
    </citation>
    <scope>NUCLEOTIDE SEQUENCE [LARGE SCALE GENOMIC DNA]</scope>
    <source>
        <strain evidence="3">DSM 12680 / TGB-C1</strain>
    </source>
</reference>
<evidence type="ECO:0000313" key="2">
    <source>
        <dbReference type="EMBL" id="ADI01556.1"/>
    </source>
</evidence>
<proteinExistence type="predicted"/>
<dbReference type="AlphaFoldDB" id="D7CLH1"/>
<dbReference type="InterPro" id="IPR035985">
    <property type="entry name" value="Ubiquitin-activating_enz"/>
</dbReference>
<evidence type="ECO:0000313" key="3">
    <source>
        <dbReference type="Proteomes" id="UP000000378"/>
    </source>
</evidence>
<dbReference type="CDD" id="cd00755">
    <property type="entry name" value="YgdL_like"/>
    <property type="match status" value="1"/>
</dbReference>
<dbReference type="RefSeq" id="WP_013174958.1">
    <property type="nucleotide sequence ID" value="NC_014220.1"/>
</dbReference>